<evidence type="ECO:0000313" key="3">
    <source>
        <dbReference type="EMBL" id="SFA47816.1"/>
    </source>
</evidence>
<accession>A0A1I0T9X3</accession>
<feature type="region of interest" description="Disordered" evidence="1">
    <location>
        <begin position="1"/>
        <end position="20"/>
    </location>
</feature>
<evidence type="ECO:0000259" key="2">
    <source>
        <dbReference type="Pfam" id="PF00535"/>
    </source>
</evidence>
<dbReference type="PANTHER" id="PTHR22916">
    <property type="entry name" value="GLYCOSYLTRANSFERASE"/>
    <property type="match status" value="1"/>
</dbReference>
<dbReference type="EMBL" id="FOJO01000005">
    <property type="protein sequence ID" value="SFA47816.1"/>
    <property type="molecule type" value="Genomic_DNA"/>
</dbReference>
<dbReference type="Gene3D" id="3.90.550.10">
    <property type="entry name" value="Spore Coat Polysaccharide Biosynthesis Protein SpsA, Chain A"/>
    <property type="match status" value="1"/>
</dbReference>
<dbReference type="Proteomes" id="UP000182312">
    <property type="component" value="Unassembled WGS sequence"/>
</dbReference>
<dbReference type="SUPFAM" id="SSF53448">
    <property type="entry name" value="Nucleotide-diphospho-sugar transferases"/>
    <property type="match status" value="1"/>
</dbReference>
<name>A0A1I0T9X3_9RHOB</name>
<evidence type="ECO:0000256" key="1">
    <source>
        <dbReference type="SAM" id="MobiDB-lite"/>
    </source>
</evidence>
<dbReference type="AlphaFoldDB" id="A0A1I0T9X3"/>
<dbReference type="Pfam" id="PF00535">
    <property type="entry name" value="Glycos_transf_2"/>
    <property type="match status" value="1"/>
</dbReference>
<sequence>MAISEAPAGTTPDKTETGSGNRAQVAILMAVYQGREHLPAQLESLAAQSFDNWVLIAGDDGSTDGSDAILRRFGASLAPGQLRIVAGPRKGAVANFRALLTQVPASATHVAFCDQDDVWHKDRLQRGLAALSALPADRPAVWCSRVTNCAADLTPRSMSPVPRYPPSFRHSLMQNLVQGNTVLMNPAACDLVAAANAEAGPVVMHDWWIYQLVSGAGGQIVYDAEPSVLYRQHGGNLVGANDRFAARLAALRRIWDGTYRDWSRRNLAALRASADRLTAENRALLEDFARLHGPLLQRVAAMRRGRFHRHRPLSQVTLWLAVLLGRS</sequence>
<gene>
    <name evidence="3" type="ORF">SAMN04487972_105139</name>
</gene>
<reference evidence="3 4" key="1">
    <citation type="submission" date="2016-10" db="EMBL/GenBank/DDBJ databases">
        <authorList>
            <person name="de Groot N.N."/>
        </authorList>
    </citation>
    <scope>NUCLEOTIDE SEQUENCE [LARGE SCALE GENOMIC DNA]</scope>
    <source>
        <strain evidence="3 4">CGMCC 1.6117</strain>
    </source>
</reference>
<dbReference type="GO" id="GO:0016758">
    <property type="term" value="F:hexosyltransferase activity"/>
    <property type="evidence" value="ECO:0007669"/>
    <property type="project" value="UniProtKB-ARBA"/>
</dbReference>
<dbReference type="InterPro" id="IPR001173">
    <property type="entry name" value="Glyco_trans_2-like"/>
</dbReference>
<dbReference type="PANTHER" id="PTHR22916:SF3">
    <property type="entry name" value="UDP-GLCNAC:BETAGAL BETA-1,3-N-ACETYLGLUCOSAMINYLTRANSFERASE-LIKE PROTEIN 1"/>
    <property type="match status" value="1"/>
</dbReference>
<protein>
    <submittedName>
        <fullName evidence="3">Glycosyltransferase involved in cell wall bisynthesis</fullName>
    </submittedName>
</protein>
<evidence type="ECO:0000313" key="4">
    <source>
        <dbReference type="Proteomes" id="UP000182312"/>
    </source>
</evidence>
<organism evidence="3 4">
    <name type="scientific">Paracoccus halophilus</name>
    <dbReference type="NCBI Taxonomy" id="376733"/>
    <lineage>
        <taxon>Bacteria</taxon>
        <taxon>Pseudomonadati</taxon>
        <taxon>Pseudomonadota</taxon>
        <taxon>Alphaproteobacteria</taxon>
        <taxon>Rhodobacterales</taxon>
        <taxon>Paracoccaceae</taxon>
        <taxon>Paracoccus</taxon>
    </lineage>
</organism>
<dbReference type="InterPro" id="IPR029044">
    <property type="entry name" value="Nucleotide-diphossugar_trans"/>
</dbReference>
<feature type="domain" description="Glycosyltransferase 2-like" evidence="2">
    <location>
        <begin position="27"/>
        <end position="149"/>
    </location>
</feature>
<keyword evidence="3" id="KW-0808">Transferase</keyword>
<dbReference type="OrthoDB" id="9802649at2"/>
<proteinExistence type="predicted"/>